<dbReference type="AlphaFoldDB" id="A0A5S6QIT3"/>
<evidence type="ECO:0000256" key="4">
    <source>
        <dbReference type="ARBA" id="ARBA00022729"/>
    </source>
</evidence>
<keyword evidence="10" id="KW-1185">Reference proteome</keyword>
<proteinExistence type="inferred from homology"/>
<evidence type="ECO:0000256" key="6">
    <source>
        <dbReference type="ARBA" id="ARBA00023136"/>
    </source>
</evidence>
<comment type="subcellular location">
    <subcellularLocation>
        <location evidence="1">Membrane</location>
        <topology evidence="1">Multi-pass membrane protein</topology>
    </subcellularLocation>
</comment>
<accession>A0A5S6QIT3</accession>
<dbReference type="InterPro" id="IPR050932">
    <property type="entry name" value="TM2D1-3-like"/>
</dbReference>
<evidence type="ECO:0000256" key="3">
    <source>
        <dbReference type="ARBA" id="ARBA00022692"/>
    </source>
</evidence>
<keyword evidence="7" id="KW-0325">Glycoprotein</keyword>
<evidence type="ECO:0000256" key="7">
    <source>
        <dbReference type="ARBA" id="ARBA00023180"/>
    </source>
</evidence>
<reference evidence="11" key="1">
    <citation type="submission" date="2019-12" db="UniProtKB">
        <authorList>
            <consortium name="WormBaseParasite"/>
        </authorList>
    </citation>
    <scope>IDENTIFICATION</scope>
</reference>
<evidence type="ECO:0000256" key="5">
    <source>
        <dbReference type="ARBA" id="ARBA00022989"/>
    </source>
</evidence>
<dbReference type="Proteomes" id="UP000046395">
    <property type="component" value="Unassembled WGS sequence"/>
</dbReference>
<feature type="transmembrane region" description="Helical" evidence="8">
    <location>
        <begin position="293"/>
        <end position="316"/>
    </location>
</feature>
<keyword evidence="6 8" id="KW-0472">Membrane</keyword>
<evidence type="ECO:0000313" key="10">
    <source>
        <dbReference type="Proteomes" id="UP000046395"/>
    </source>
</evidence>
<dbReference type="WBParaSite" id="TMUE_2000006782.1">
    <property type="protein sequence ID" value="TMUE_2000006782.1"/>
    <property type="gene ID" value="WBGene00286209"/>
</dbReference>
<organism evidence="10 11">
    <name type="scientific">Trichuris muris</name>
    <name type="common">Mouse whipworm</name>
    <dbReference type="NCBI Taxonomy" id="70415"/>
    <lineage>
        <taxon>Eukaryota</taxon>
        <taxon>Metazoa</taxon>
        <taxon>Ecdysozoa</taxon>
        <taxon>Nematoda</taxon>
        <taxon>Enoplea</taxon>
        <taxon>Dorylaimia</taxon>
        <taxon>Trichinellida</taxon>
        <taxon>Trichuridae</taxon>
        <taxon>Trichuris</taxon>
    </lineage>
</organism>
<dbReference type="InterPro" id="IPR007829">
    <property type="entry name" value="TM2"/>
</dbReference>
<keyword evidence="5 8" id="KW-1133">Transmembrane helix</keyword>
<feature type="domain" description="TM2" evidence="9">
    <location>
        <begin position="260"/>
        <end position="308"/>
    </location>
</feature>
<name>A0A5S6QIT3_TRIMR</name>
<dbReference type="PANTHER" id="PTHR21016:SF7">
    <property type="entry name" value="TM2 DOMAIN-CONTAINING PROTEIN 3"/>
    <property type="match status" value="1"/>
</dbReference>
<evidence type="ECO:0000256" key="1">
    <source>
        <dbReference type="ARBA" id="ARBA00004141"/>
    </source>
</evidence>
<dbReference type="GO" id="GO:0016020">
    <property type="term" value="C:membrane"/>
    <property type="evidence" value="ECO:0007669"/>
    <property type="project" value="UniProtKB-SubCell"/>
</dbReference>
<dbReference type="Pfam" id="PF05154">
    <property type="entry name" value="TM2"/>
    <property type="match status" value="1"/>
</dbReference>
<dbReference type="PANTHER" id="PTHR21016">
    <property type="entry name" value="BETA-AMYLOID BINDING PROTEIN-RELATED"/>
    <property type="match status" value="1"/>
</dbReference>
<evidence type="ECO:0000256" key="8">
    <source>
        <dbReference type="SAM" id="Phobius"/>
    </source>
</evidence>
<sequence length="324" mass="36088">MTNSPMPRQWDQKVGKPQWVPIPLVPQMQVSAPLSLGPVVALARFLLSMDSEVKNELVKSGRRRPTIRVSPFLQLSGRINHVRIVCDKQSIPQNLQTNIVLSVPTSAVGNLDTRARFSVPSLRTNLPWGVLLNNPKDLNAYGAELNRLCQTRNPCGELPASCLDCTFPPECSYGEKVVVTCRPRFNSTCTGETKVVRTTECRACFLVDPSYHICDPVFNCSVYAAPPNNMLPTLCHVNEWTICLGRRVFYKKVRCNWTSGYKRWKAITLSILAGGFGADRFYLGLWRSGLGKLFSFGGLGVWTLLDMILISLGYIVPADGSLYM</sequence>
<protein>
    <submittedName>
        <fullName evidence="11">TM2 domain-containing protein</fullName>
    </submittedName>
</protein>
<keyword evidence="3 8" id="KW-0812">Transmembrane</keyword>
<comment type="similarity">
    <text evidence="2">Belongs to the TM2 family.</text>
</comment>
<evidence type="ECO:0000256" key="2">
    <source>
        <dbReference type="ARBA" id="ARBA00008284"/>
    </source>
</evidence>
<keyword evidence="4" id="KW-0732">Signal</keyword>
<evidence type="ECO:0000259" key="9">
    <source>
        <dbReference type="Pfam" id="PF05154"/>
    </source>
</evidence>
<dbReference type="STRING" id="70415.A0A5S6QIT3"/>
<evidence type="ECO:0000313" key="11">
    <source>
        <dbReference type="WBParaSite" id="TMUE_2000006782.1"/>
    </source>
</evidence>